<comment type="caution">
    <text evidence="1">The sequence shown here is derived from an EMBL/GenBank/DDBJ whole genome shotgun (WGS) entry which is preliminary data.</text>
</comment>
<keyword evidence="2" id="KW-1185">Reference proteome</keyword>
<accession>A0A1F8A8H2</accession>
<dbReference type="Proteomes" id="UP000179179">
    <property type="component" value="Unassembled WGS sequence"/>
</dbReference>
<proteinExistence type="predicted"/>
<organism evidence="1 2">
    <name type="scientific">Aspergillus bombycis</name>
    <dbReference type="NCBI Taxonomy" id="109264"/>
    <lineage>
        <taxon>Eukaryota</taxon>
        <taxon>Fungi</taxon>
        <taxon>Dikarya</taxon>
        <taxon>Ascomycota</taxon>
        <taxon>Pezizomycotina</taxon>
        <taxon>Eurotiomycetes</taxon>
        <taxon>Eurotiomycetidae</taxon>
        <taxon>Eurotiales</taxon>
        <taxon>Aspergillaceae</taxon>
        <taxon>Aspergillus</taxon>
    </lineage>
</organism>
<dbReference type="RefSeq" id="XP_022391690.1">
    <property type="nucleotide sequence ID" value="XM_022529870.1"/>
</dbReference>
<gene>
    <name evidence="1" type="ORF">ABOM_002740</name>
</gene>
<evidence type="ECO:0000313" key="1">
    <source>
        <dbReference type="EMBL" id="OGM47973.1"/>
    </source>
</evidence>
<sequence length="167" mass="18836">MAPNGLCSNVIVQDRLPDLLIGIKHTTSHALHPITFTGVLRHWPKFEQDVETTYLNFRWNRRVVDHQQKSGKVSMWNIRLEQTAVGDEMGVQGRWSQNINQIMSAVFLSQDIDLHLGDFRATTRNYTKTPDVAAASRSTGELRLVGELKAPGSRSMIYCTPCATRKA</sequence>
<dbReference type="GeneID" id="34446130"/>
<reference evidence="1 2" key="1">
    <citation type="journal article" date="2016" name="Genome Biol. Evol.">
        <title>Draft genome sequence of an aflatoxigenic Aspergillus species, A. bombycis.</title>
        <authorList>
            <person name="Moore G.G."/>
            <person name="Mack B.M."/>
            <person name="Beltz S.B."/>
            <person name="Gilbert M.K."/>
        </authorList>
    </citation>
    <scope>NUCLEOTIDE SEQUENCE [LARGE SCALE GENOMIC DNA]</scope>
    <source>
        <strain evidence="2">NRRL 26010</strain>
    </source>
</reference>
<dbReference type="OrthoDB" id="3796275at2759"/>
<dbReference type="AlphaFoldDB" id="A0A1F8A8H2"/>
<evidence type="ECO:0000313" key="2">
    <source>
        <dbReference type="Proteomes" id="UP000179179"/>
    </source>
</evidence>
<dbReference type="EMBL" id="LYCR01000019">
    <property type="protein sequence ID" value="OGM47973.1"/>
    <property type="molecule type" value="Genomic_DNA"/>
</dbReference>
<name>A0A1F8A8H2_9EURO</name>
<protein>
    <submittedName>
        <fullName evidence="1">Uncharacterized protein</fullName>
    </submittedName>
</protein>